<keyword evidence="14" id="KW-0449">Lipoprotein</keyword>
<evidence type="ECO:0000256" key="4">
    <source>
        <dbReference type="ARBA" id="ARBA00022475"/>
    </source>
</evidence>
<dbReference type="GO" id="GO:0006508">
    <property type="term" value="P:proteolysis"/>
    <property type="evidence" value="ECO:0007669"/>
    <property type="project" value="UniProtKB-KW"/>
</dbReference>
<keyword evidence="5" id="KW-0336">GPI-anchor</keyword>
<comment type="similarity">
    <text evidence="2 18">Belongs to the peptidase M1 family.</text>
</comment>
<dbReference type="Pfam" id="PF11838">
    <property type="entry name" value="ERAP1_C"/>
    <property type="match status" value="1"/>
</dbReference>
<dbReference type="Pfam" id="PF01433">
    <property type="entry name" value="Peptidase_M1"/>
    <property type="match status" value="1"/>
</dbReference>
<evidence type="ECO:0000256" key="11">
    <source>
        <dbReference type="ARBA" id="ARBA00023049"/>
    </source>
</evidence>
<dbReference type="PANTHER" id="PTHR11533">
    <property type="entry name" value="PROTEASE M1 ZINC METALLOPROTEASE"/>
    <property type="match status" value="1"/>
</dbReference>
<comment type="cofactor">
    <cofactor evidence="16 18">
        <name>Zn(2+)</name>
        <dbReference type="ChEBI" id="CHEBI:29105"/>
    </cofactor>
    <text evidence="16 18">Binds 1 zinc ion per subunit.</text>
</comment>
<evidence type="ECO:0000313" key="23">
    <source>
        <dbReference type="EMBL" id="KAF2897047.1"/>
    </source>
</evidence>
<dbReference type="GO" id="GO:0070006">
    <property type="term" value="F:metalloaminopeptidase activity"/>
    <property type="evidence" value="ECO:0007669"/>
    <property type="project" value="TreeGrafter"/>
</dbReference>
<proteinExistence type="inferred from homology"/>
<dbReference type="GO" id="GO:0005737">
    <property type="term" value="C:cytoplasm"/>
    <property type="evidence" value="ECO:0007669"/>
    <property type="project" value="TreeGrafter"/>
</dbReference>
<dbReference type="AlphaFoldDB" id="A0A8K0D4U9"/>
<dbReference type="Gene3D" id="1.25.50.20">
    <property type="match status" value="1"/>
</dbReference>
<organism evidence="23 24">
    <name type="scientific">Ignelater luminosus</name>
    <name type="common">Cucubano</name>
    <name type="synonym">Pyrophorus luminosus</name>
    <dbReference type="NCBI Taxonomy" id="2038154"/>
    <lineage>
        <taxon>Eukaryota</taxon>
        <taxon>Metazoa</taxon>
        <taxon>Ecdysozoa</taxon>
        <taxon>Arthropoda</taxon>
        <taxon>Hexapoda</taxon>
        <taxon>Insecta</taxon>
        <taxon>Pterygota</taxon>
        <taxon>Neoptera</taxon>
        <taxon>Endopterygota</taxon>
        <taxon>Coleoptera</taxon>
        <taxon>Polyphaga</taxon>
        <taxon>Elateriformia</taxon>
        <taxon>Elateroidea</taxon>
        <taxon>Elateridae</taxon>
        <taxon>Agrypninae</taxon>
        <taxon>Pyrophorini</taxon>
        <taxon>Ignelater</taxon>
    </lineage>
</organism>
<feature type="binding site" evidence="16">
    <location>
        <position position="328"/>
    </location>
    <ligand>
        <name>Zn(2+)</name>
        <dbReference type="ChEBI" id="CHEBI:29105"/>
        <note>catalytic</note>
    </ligand>
</feature>
<dbReference type="CDD" id="cd09601">
    <property type="entry name" value="M1_APN-Q_like"/>
    <property type="match status" value="1"/>
</dbReference>
<dbReference type="InterPro" id="IPR024571">
    <property type="entry name" value="ERAP1-like_C_dom"/>
</dbReference>
<evidence type="ECO:0000256" key="10">
    <source>
        <dbReference type="ARBA" id="ARBA00022833"/>
    </source>
</evidence>
<dbReference type="EC" id="3.4.11.-" evidence="18"/>
<evidence type="ECO:0000256" key="9">
    <source>
        <dbReference type="ARBA" id="ARBA00022801"/>
    </source>
</evidence>
<dbReference type="InterPro" id="IPR001930">
    <property type="entry name" value="Peptidase_M1"/>
</dbReference>
<feature type="signal peptide" evidence="19">
    <location>
        <begin position="1"/>
        <end position="20"/>
    </location>
</feature>
<dbReference type="SUPFAM" id="SSF63737">
    <property type="entry name" value="Leukotriene A4 hydrolase N-terminal domain"/>
    <property type="match status" value="1"/>
</dbReference>
<dbReference type="OrthoDB" id="6665005at2759"/>
<feature type="site" description="Transition state stabilizer" evidence="17">
    <location>
        <position position="412"/>
    </location>
</feature>
<dbReference type="GO" id="GO:0008270">
    <property type="term" value="F:zinc ion binding"/>
    <property type="evidence" value="ECO:0007669"/>
    <property type="project" value="UniProtKB-UniRule"/>
</dbReference>
<dbReference type="GO" id="GO:0098552">
    <property type="term" value="C:side of membrane"/>
    <property type="evidence" value="ECO:0007669"/>
    <property type="project" value="UniProtKB-KW"/>
</dbReference>
<evidence type="ECO:0000256" key="5">
    <source>
        <dbReference type="ARBA" id="ARBA00022622"/>
    </source>
</evidence>
<dbReference type="FunFam" id="2.60.40.1910:FF:000008">
    <property type="entry name" value="Aminopeptidase"/>
    <property type="match status" value="1"/>
</dbReference>
<dbReference type="GO" id="GO:0005615">
    <property type="term" value="C:extracellular space"/>
    <property type="evidence" value="ECO:0007669"/>
    <property type="project" value="TreeGrafter"/>
</dbReference>
<keyword evidence="13" id="KW-0325">Glycoprotein</keyword>
<keyword evidence="10 16" id="KW-0862">Zinc</keyword>
<keyword evidence="11 18" id="KW-0482">Metalloprotease</keyword>
<evidence type="ECO:0000259" key="20">
    <source>
        <dbReference type="Pfam" id="PF01433"/>
    </source>
</evidence>
<evidence type="ECO:0000256" key="19">
    <source>
        <dbReference type="SAM" id="SignalP"/>
    </source>
</evidence>
<keyword evidence="9 18" id="KW-0378">Hydrolase</keyword>
<evidence type="ECO:0000256" key="18">
    <source>
        <dbReference type="RuleBase" id="RU364040"/>
    </source>
</evidence>
<dbReference type="GO" id="GO:0005886">
    <property type="term" value="C:plasma membrane"/>
    <property type="evidence" value="ECO:0007669"/>
    <property type="project" value="UniProtKB-SubCell"/>
</dbReference>
<protein>
    <recommendedName>
        <fullName evidence="18">Aminopeptidase</fullName>
        <ecNumber evidence="18">3.4.11.-</ecNumber>
    </recommendedName>
</protein>
<dbReference type="SUPFAM" id="SSF55486">
    <property type="entry name" value="Metalloproteases ('zincins'), catalytic domain"/>
    <property type="match status" value="1"/>
</dbReference>
<keyword evidence="4" id="KW-1003">Cell membrane</keyword>
<dbReference type="PANTHER" id="PTHR11533:SF290">
    <property type="entry name" value="AMINOPEPTIDASE"/>
    <property type="match status" value="1"/>
</dbReference>
<evidence type="ECO:0000256" key="17">
    <source>
        <dbReference type="PIRSR" id="PIRSR634016-4"/>
    </source>
</evidence>
<dbReference type="InterPro" id="IPR045357">
    <property type="entry name" value="Aminopeptidase_N-like_N"/>
</dbReference>
<dbReference type="Proteomes" id="UP000801492">
    <property type="component" value="Unassembled WGS sequence"/>
</dbReference>
<dbReference type="GO" id="GO:0042277">
    <property type="term" value="F:peptide binding"/>
    <property type="evidence" value="ECO:0007669"/>
    <property type="project" value="TreeGrafter"/>
</dbReference>
<dbReference type="InterPro" id="IPR014782">
    <property type="entry name" value="Peptidase_M1_dom"/>
</dbReference>
<evidence type="ECO:0000256" key="14">
    <source>
        <dbReference type="ARBA" id="ARBA00023288"/>
    </source>
</evidence>
<evidence type="ECO:0000259" key="22">
    <source>
        <dbReference type="Pfam" id="PF17900"/>
    </source>
</evidence>
<evidence type="ECO:0000256" key="8">
    <source>
        <dbReference type="ARBA" id="ARBA00022729"/>
    </source>
</evidence>
<evidence type="ECO:0000256" key="12">
    <source>
        <dbReference type="ARBA" id="ARBA00023136"/>
    </source>
</evidence>
<dbReference type="FunFam" id="1.10.390.10:FF:000013">
    <property type="entry name" value="Aminopeptidase N"/>
    <property type="match status" value="1"/>
</dbReference>
<comment type="subcellular location">
    <subcellularLocation>
        <location evidence="1">Cell membrane</location>
        <topology evidence="1">Lipid-anchor</topology>
        <topology evidence="1">GPI-anchor</topology>
    </subcellularLocation>
</comment>
<dbReference type="PRINTS" id="PR00756">
    <property type="entry name" value="ALADIPTASE"/>
</dbReference>
<keyword evidence="7 16" id="KW-0479">Metal-binding</keyword>
<gene>
    <name evidence="23" type="ORF">ILUMI_09126</name>
</gene>
<dbReference type="InterPro" id="IPR034016">
    <property type="entry name" value="M1_APN-typ"/>
</dbReference>
<evidence type="ECO:0000256" key="7">
    <source>
        <dbReference type="ARBA" id="ARBA00022723"/>
    </source>
</evidence>
<feature type="binding site" evidence="16">
    <location>
        <position position="351"/>
    </location>
    <ligand>
        <name>Zn(2+)</name>
        <dbReference type="ChEBI" id="CHEBI:29105"/>
        <note>catalytic</note>
    </ligand>
</feature>
<feature type="domain" description="Peptidase M1 membrane alanine aminopeptidase" evidence="20">
    <location>
        <begin position="255"/>
        <end position="481"/>
    </location>
</feature>
<evidence type="ECO:0000259" key="21">
    <source>
        <dbReference type="Pfam" id="PF11838"/>
    </source>
</evidence>
<evidence type="ECO:0000256" key="13">
    <source>
        <dbReference type="ARBA" id="ARBA00023180"/>
    </source>
</evidence>
<reference evidence="23" key="1">
    <citation type="submission" date="2019-08" db="EMBL/GenBank/DDBJ databases">
        <title>The genome of the North American firefly Photinus pyralis.</title>
        <authorList>
            <consortium name="Photinus pyralis genome working group"/>
            <person name="Fallon T.R."/>
            <person name="Sander Lower S.E."/>
            <person name="Weng J.-K."/>
        </authorList>
    </citation>
    <scope>NUCLEOTIDE SEQUENCE</scope>
    <source>
        <strain evidence="23">TRF0915ILg1</strain>
        <tissue evidence="23">Whole body</tissue>
    </source>
</reference>
<evidence type="ECO:0000256" key="3">
    <source>
        <dbReference type="ARBA" id="ARBA00022438"/>
    </source>
</evidence>
<keyword evidence="8 19" id="KW-0732">Signal</keyword>
<evidence type="ECO:0000256" key="6">
    <source>
        <dbReference type="ARBA" id="ARBA00022670"/>
    </source>
</evidence>
<evidence type="ECO:0000256" key="2">
    <source>
        <dbReference type="ARBA" id="ARBA00010136"/>
    </source>
</evidence>
<comment type="caution">
    <text evidence="23">The sequence shown here is derived from an EMBL/GenBank/DDBJ whole genome shotgun (WGS) entry which is preliminary data.</text>
</comment>
<dbReference type="InterPro" id="IPR050344">
    <property type="entry name" value="Peptidase_M1_aminopeptidases"/>
</dbReference>
<dbReference type="Gene3D" id="2.60.40.1730">
    <property type="entry name" value="tricorn interacting facor f3 domain"/>
    <property type="match status" value="1"/>
</dbReference>
<keyword evidence="3 18" id="KW-0031">Aminopeptidase</keyword>
<name>A0A8K0D4U9_IGNLU</name>
<feature type="active site" description="Proton acceptor" evidence="15">
    <location>
        <position position="329"/>
    </location>
</feature>
<dbReference type="PROSITE" id="PS51257">
    <property type="entry name" value="PROKAR_LIPOPROTEIN"/>
    <property type="match status" value="1"/>
</dbReference>
<keyword evidence="12" id="KW-0472">Membrane</keyword>
<feature type="binding site" evidence="16">
    <location>
        <position position="332"/>
    </location>
    <ligand>
        <name>Zn(2+)</name>
        <dbReference type="ChEBI" id="CHEBI:29105"/>
        <note>catalytic</note>
    </ligand>
</feature>
<feature type="domain" description="Aminopeptidase N-like N-terminal" evidence="22">
    <location>
        <begin position="30"/>
        <end position="221"/>
    </location>
</feature>
<dbReference type="Gene3D" id="2.60.40.1910">
    <property type="match status" value="1"/>
</dbReference>
<dbReference type="InterPro" id="IPR027268">
    <property type="entry name" value="Peptidase_M4/M1_CTD_sf"/>
</dbReference>
<dbReference type="GO" id="GO:0043171">
    <property type="term" value="P:peptide catabolic process"/>
    <property type="evidence" value="ECO:0007669"/>
    <property type="project" value="TreeGrafter"/>
</dbReference>
<evidence type="ECO:0000256" key="1">
    <source>
        <dbReference type="ARBA" id="ARBA00004609"/>
    </source>
</evidence>
<feature type="domain" description="ERAP1-like C-terminal" evidence="21">
    <location>
        <begin position="561"/>
        <end position="723"/>
    </location>
</feature>
<feature type="chain" id="PRO_5035425450" description="Aminopeptidase" evidence="19">
    <location>
        <begin position="21"/>
        <end position="730"/>
    </location>
</feature>
<evidence type="ECO:0000313" key="24">
    <source>
        <dbReference type="Proteomes" id="UP000801492"/>
    </source>
</evidence>
<sequence length="730" mass="85055">MIRFVFVLLFSVTLCSIVSCQVYRLPKNVKPLRYFLTMEPHLRDTDLQKTFHYDGNVKIELEVLEDTKSITLHQLQLRIDNTTIELVNSNGKENIVVDTSKDGRNETYTIHFGELVEIGIYNLTIGNFSGELGDGEGFFHAVYFKEPGKPRSLAVTHFEPTGARLAFPCFDEPALKAKFIVSLIRREGYISVSNENLDMTENLGDGRFKDTFKETPIMSTFTLAFAVCDYEATEKVERQRVYANSKAIKNGEADYALHTGIKSLKLLEEFTGIDFVLDKLDQFAVPDAYFYEHAMENWGLVIYGQSNLLRSNSSPAEDFKRTTSYIAHEYAHQWFGNLVTAAWWDYLWICESFASYFQYYIASLVQPSWRLMDQFVIDMLHTALKQEELRGEHPLNYRIRYSGQYPPFHIMYEKGASIIRMMEHFLTHEVFRRGIQIYLETNKFTATVPKDLYNAFQQAVNKAGVNNLLNNMTVREIMEVWDSTKGFPIVTVKRDYRTGEITLEQKSQFDDVDDITTSKWIIPINFLFSSDEQFDFSKTSADLWLTEKTATINRNFSTDGLVIVNKQQTGYYRVNYDLENWEEIIKFMNSENFTLIHVLNRAQLINDAFNLARLEEIPWDVPFRLGEYIIREKDCIPLAAFYDTISNNVFIYSFLDRKAKESQYFKNYTLPNAVPSEDSSEYYIYKEYLKAVLRGVSERLGFKSKPNDTHIDQLHRDKFIRFRSILEDTN</sequence>
<keyword evidence="24" id="KW-1185">Reference proteome</keyword>
<keyword evidence="6 18" id="KW-0645">Protease</keyword>
<evidence type="ECO:0000256" key="15">
    <source>
        <dbReference type="PIRSR" id="PIRSR634016-1"/>
    </source>
</evidence>
<dbReference type="Pfam" id="PF17900">
    <property type="entry name" value="Peptidase_M1_N"/>
    <property type="match status" value="1"/>
</dbReference>
<accession>A0A8K0D4U9</accession>
<evidence type="ECO:0000256" key="16">
    <source>
        <dbReference type="PIRSR" id="PIRSR634016-3"/>
    </source>
</evidence>
<dbReference type="EMBL" id="VTPC01004508">
    <property type="protein sequence ID" value="KAF2897047.1"/>
    <property type="molecule type" value="Genomic_DNA"/>
</dbReference>
<dbReference type="Gene3D" id="1.10.390.10">
    <property type="entry name" value="Neutral Protease Domain 2"/>
    <property type="match status" value="1"/>
</dbReference>
<dbReference type="InterPro" id="IPR042097">
    <property type="entry name" value="Aminopeptidase_N-like_N_sf"/>
</dbReference>